<proteinExistence type="predicted"/>
<dbReference type="RefSeq" id="WP_137373247.1">
    <property type="nucleotide sequence ID" value="NZ_AP025490.1"/>
</dbReference>
<comment type="caution">
    <text evidence="1">The sequence shown here is derived from an EMBL/GenBank/DDBJ whole genome shotgun (WGS) entry which is preliminary data.</text>
</comment>
<dbReference type="Pfam" id="PF12321">
    <property type="entry name" value="DUF3634"/>
    <property type="match status" value="1"/>
</dbReference>
<name>A0ABV4NFT6_9VIBR</name>
<sequence>MMYVILAGAILLFWLVLIDRPVLKVLFRDGTIEKSKGHFPPSFRHNVVEIGRITPFTGEVKVYSKRSGYQLSFSKTIPKGVQQRVRNVFPHNGFKSKGGKKA</sequence>
<gene>
    <name evidence="1" type="ORF">AB4566_18730</name>
</gene>
<dbReference type="InterPro" id="IPR022090">
    <property type="entry name" value="DUF3634"/>
</dbReference>
<evidence type="ECO:0000313" key="2">
    <source>
        <dbReference type="Proteomes" id="UP001570417"/>
    </source>
</evidence>
<accession>A0ABV4NFT6</accession>
<evidence type="ECO:0000313" key="1">
    <source>
        <dbReference type="EMBL" id="MFA0570305.1"/>
    </source>
</evidence>
<protein>
    <submittedName>
        <fullName evidence="1">DUF3634 family protein</fullName>
    </submittedName>
</protein>
<keyword evidence="2" id="KW-1185">Reference proteome</keyword>
<organism evidence="1 2">
    <name type="scientific">Vibrio gallaecicus</name>
    <dbReference type="NCBI Taxonomy" id="552386"/>
    <lineage>
        <taxon>Bacteria</taxon>
        <taxon>Pseudomonadati</taxon>
        <taxon>Pseudomonadota</taxon>
        <taxon>Gammaproteobacteria</taxon>
        <taxon>Vibrionales</taxon>
        <taxon>Vibrionaceae</taxon>
        <taxon>Vibrio</taxon>
    </lineage>
</organism>
<dbReference type="Proteomes" id="UP001570417">
    <property type="component" value="Unassembled WGS sequence"/>
</dbReference>
<dbReference type="EMBL" id="JBFRUW010000074">
    <property type="protein sequence ID" value="MFA0570305.1"/>
    <property type="molecule type" value="Genomic_DNA"/>
</dbReference>
<reference evidence="1 2" key="1">
    <citation type="journal article" date="2024" name="ISME J.">
        <title>Tailless and filamentous prophages are predominant in marine Vibrio.</title>
        <authorList>
            <person name="Steensen K."/>
            <person name="Seneca J."/>
            <person name="Bartlau N."/>
            <person name="Yu X.A."/>
            <person name="Hussain F.A."/>
            <person name="Polz M.F."/>
        </authorList>
    </citation>
    <scope>NUCLEOTIDE SEQUENCE [LARGE SCALE GENOMIC DNA]</scope>
    <source>
        <strain evidence="1 2">10N.222.51.A1</strain>
    </source>
</reference>